<proteinExistence type="predicted"/>
<sequence>MADTHPPENVRTSWDVPDLPGQVLTASAGSRLFLLPDTTLDGVGIYRDDAAGLVKTMRHQGMDIDFALPREDRRYLSEYGAIDVVAVIAVAVAGNLSTDVLKSIGQLVWHRARSALGGGCTPQQVDSAPVTVKAAEVTRNGDEIVIRGLEVSGRAADIEGLLRNALSAQDPTALPPAAPDATGEADTPE</sequence>
<evidence type="ECO:0000313" key="2">
    <source>
        <dbReference type="EMBL" id="TLS40189.1"/>
    </source>
</evidence>
<organism evidence="2 3">
    <name type="scientific">Streptomyces montanus</name>
    <dbReference type="NCBI Taxonomy" id="2580423"/>
    <lineage>
        <taxon>Bacteria</taxon>
        <taxon>Bacillati</taxon>
        <taxon>Actinomycetota</taxon>
        <taxon>Actinomycetes</taxon>
        <taxon>Kitasatosporales</taxon>
        <taxon>Streptomycetaceae</taxon>
        <taxon>Streptomyces</taxon>
    </lineage>
</organism>
<reference evidence="2 3" key="1">
    <citation type="submission" date="2019-05" db="EMBL/GenBank/DDBJ databases">
        <title>Streptomyces sp. NEAU-C151, a novel actinomycete isolated from soil.</title>
        <authorList>
            <person name="Han L."/>
            <person name="Jiang H."/>
        </authorList>
    </citation>
    <scope>NUCLEOTIDE SEQUENCE [LARGE SCALE GENOMIC DNA]</scope>
    <source>
        <strain evidence="2 3">NEAU-C151</strain>
    </source>
</reference>
<gene>
    <name evidence="2" type="ORF">FE633_42990</name>
</gene>
<dbReference type="EMBL" id="VBZC01000087">
    <property type="protein sequence ID" value="TLS40189.1"/>
    <property type="molecule type" value="Genomic_DNA"/>
</dbReference>
<protein>
    <submittedName>
        <fullName evidence="2">Uncharacterized protein</fullName>
    </submittedName>
</protein>
<comment type="caution">
    <text evidence="2">The sequence shown here is derived from an EMBL/GenBank/DDBJ whole genome shotgun (WGS) entry which is preliminary data.</text>
</comment>
<feature type="region of interest" description="Disordered" evidence="1">
    <location>
        <begin position="167"/>
        <end position="189"/>
    </location>
</feature>
<accession>A0A5R9FCI2</accession>
<name>A0A5R9FCI2_9ACTN</name>
<keyword evidence="3" id="KW-1185">Reference proteome</keyword>
<evidence type="ECO:0000256" key="1">
    <source>
        <dbReference type="SAM" id="MobiDB-lite"/>
    </source>
</evidence>
<dbReference type="RefSeq" id="WP_138050608.1">
    <property type="nucleotide sequence ID" value="NZ_VBZC01000087.1"/>
</dbReference>
<dbReference type="Proteomes" id="UP000305906">
    <property type="component" value="Unassembled WGS sequence"/>
</dbReference>
<dbReference type="AlphaFoldDB" id="A0A5R9FCI2"/>
<evidence type="ECO:0000313" key="3">
    <source>
        <dbReference type="Proteomes" id="UP000305906"/>
    </source>
</evidence>